<organism evidence="1">
    <name type="scientific">Timema shepardi</name>
    <name type="common">Walking stick</name>
    <dbReference type="NCBI Taxonomy" id="629360"/>
    <lineage>
        <taxon>Eukaryota</taxon>
        <taxon>Metazoa</taxon>
        <taxon>Ecdysozoa</taxon>
        <taxon>Arthropoda</taxon>
        <taxon>Hexapoda</taxon>
        <taxon>Insecta</taxon>
        <taxon>Pterygota</taxon>
        <taxon>Neoptera</taxon>
        <taxon>Polyneoptera</taxon>
        <taxon>Phasmatodea</taxon>
        <taxon>Timematodea</taxon>
        <taxon>Timematoidea</taxon>
        <taxon>Timematidae</taxon>
        <taxon>Timema</taxon>
    </lineage>
</organism>
<reference evidence="1" key="1">
    <citation type="submission" date="2020-11" db="EMBL/GenBank/DDBJ databases">
        <authorList>
            <person name="Tran Van P."/>
        </authorList>
    </citation>
    <scope>NUCLEOTIDE SEQUENCE</scope>
</reference>
<dbReference type="EMBL" id="OC000177">
    <property type="protein sequence ID" value="CAD7256421.1"/>
    <property type="molecule type" value="Genomic_DNA"/>
</dbReference>
<sequence length="530" mass="59852">MKAIDVGQANKQLERIGVEITKIWENGMRKVIFKGSIPALAWRQREKATISTPNQDLNLYILVINSLVYCEIDDLHHSAIKACLYTLAHRYGVARRSSGERALCLGALQHISVGGGEGRGRVPLDRRREWLGDQLLPYWKLHRNNRPYFPFYDRRYLKVSETWVRSKETTSLDVLLVSPAGLIITSDSTSFGNRMVLGVTLTEDSTVEDIASEKGNPHLRGGRVEYHLRKPPPVQPTEILTLDLPILGSLDQHKTSALANYDPEAARVLAPAILLFVSGDVTPTIVKGGLITFCLDVSNQPERERVEKTKGDVIKEMNDEVMDLVLCPGYCPWTNPILVVDEVGVRKIARIILDTRPKTYLLATPASEEGHRLMKIDKMMIRRMVWRTASQIQNGSGTLLHKKREAIHTPSFGILPYKYYMDQWNVFRVKKKKTQSLSSDDSDNDSFLTKTWFVTRRKKISTASYYPFGLYALSTNYANRLGIGKVELEEVNSHLRGGRVENHLGKTPSSSPDIDYNLDLPVLSSQAQHD</sequence>
<evidence type="ECO:0000313" key="1">
    <source>
        <dbReference type="EMBL" id="CAD7256421.1"/>
    </source>
</evidence>
<name>A0A7R9AMA0_TIMSH</name>
<gene>
    <name evidence="1" type="ORF">TSIB3V08_LOCUS701</name>
</gene>
<accession>A0A7R9AMA0</accession>
<protein>
    <submittedName>
        <fullName evidence="1">Uncharacterized protein</fullName>
    </submittedName>
</protein>
<dbReference type="AlphaFoldDB" id="A0A7R9AMA0"/>
<proteinExistence type="predicted"/>